<accession>A0A0S7XJQ2</accession>
<dbReference type="EMBL" id="LIZX01000269">
    <property type="protein sequence ID" value="KPJ62435.1"/>
    <property type="molecule type" value="Genomic_DNA"/>
</dbReference>
<organism evidence="1 2">
    <name type="scientific">candidate division WOR-1 bacterium DG_54_3</name>
    <dbReference type="NCBI Taxonomy" id="1703775"/>
    <lineage>
        <taxon>Bacteria</taxon>
        <taxon>Bacillati</taxon>
        <taxon>Saganbacteria</taxon>
    </lineage>
</organism>
<evidence type="ECO:0000313" key="2">
    <source>
        <dbReference type="Proteomes" id="UP000051861"/>
    </source>
</evidence>
<gene>
    <name evidence="1" type="ORF">AMJ44_15585</name>
</gene>
<dbReference type="AlphaFoldDB" id="A0A0S7XJQ2"/>
<proteinExistence type="predicted"/>
<evidence type="ECO:0000313" key="1">
    <source>
        <dbReference type="EMBL" id="KPJ62435.1"/>
    </source>
</evidence>
<dbReference type="Proteomes" id="UP000051861">
    <property type="component" value="Unassembled WGS sequence"/>
</dbReference>
<sequence>MPNFDGINSREKVTISSRGIGYYSISERSYNSTDPEVGYRPYIYTIPPSLFGWKRWFSWRWLDILGKNK</sequence>
<protein>
    <submittedName>
        <fullName evidence="1">Uncharacterized protein</fullName>
    </submittedName>
</protein>
<name>A0A0S7XJQ2_UNCSA</name>
<reference evidence="1 2" key="1">
    <citation type="journal article" date="2015" name="Microbiome">
        <title>Genomic resolution of linkages in carbon, nitrogen, and sulfur cycling among widespread estuary sediment bacteria.</title>
        <authorList>
            <person name="Baker B.J."/>
            <person name="Lazar C.S."/>
            <person name="Teske A.P."/>
            <person name="Dick G.J."/>
        </authorList>
    </citation>
    <scope>NUCLEOTIDE SEQUENCE [LARGE SCALE GENOMIC DNA]</scope>
    <source>
        <strain evidence="1">DG_54_3</strain>
    </source>
</reference>
<comment type="caution">
    <text evidence="1">The sequence shown here is derived from an EMBL/GenBank/DDBJ whole genome shotgun (WGS) entry which is preliminary data.</text>
</comment>